<sequence>MRAQSGRTRGLLEFTSTQVLLESAPKVSYYDVVLQSDSLLTITEIAKDYGLSAKKLNLLLHDAGVQFRQSGRWFLYARFAEQSYTQSKTHEYDKGKTRTHMYWTGALQKILHELA</sequence>
<dbReference type="RefSeq" id="WP_232218011.1">
    <property type="nucleotide sequence ID" value="NZ_JASNUC010000005.1"/>
</dbReference>
<comment type="caution">
    <text evidence="2">The sequence shown here is derived from an EMBL/GenBank/DDBJ whole genome shotgun (WGS) entry which is preliminary data.</text>
</comment>
<proteinExistence type="predicted"/>
<feature type="domain" description="Antirepressor protein C-terminal" evidence="1">
    <location>
        <begin position="18"/>
        <end position="114"/>
    </location>
</feature>
<dbReference type="GeneID" id="72381029"/>
<dbReference type="InterPro" id="IPR005039">
    <property type="entry name" value="Ant_C"/>
</dbReference>
<dbReference type="Proteomes" id="UP001224412">
    <property type="component" value="Unassembled WGS sequence"/>
</dbReference>
<dbReference type="EMBL" id="JASNVH010000006">
    <property type="protein sequence ID" value="MDK4306797.1"/>
    <property type="molecule type" value="Genomic_DNA"/>
</dbReference>
<accession>A0AAP4BQ44</accession>
<protein>
    <submittedName>
        <fullName evidence="2">Phage antirepressor KilAC domain-containing protein</fullName>
    </submittedName>
</protein>
<organism evidence="2 3">
    <name type="scientific">Corynebacterium pseudodiphtheriticum</name>
    <dbReference type="NCBI Taxonomy" id="37637"/>
    <lineage>
        <taxon>Bacteria</taxon>
        <taxon>Bacillati</taxon>
        <taxon>Actinomycetota</taxon>
        <taxon>Actinomycetes</taxon>
        <taxon>Mycobacteriales</taxon>
        <taxon>Corynebacteriaceae</taxon>
        <taxon>Corynebacterium</taxon>
    </lineage>
</organism>
<dbReference type="GO" id="GO:0003677">
    <property type="term" value="F:DNA binding"/>
    <property type="evidence" value="ECO:0007669"/>
    <property type="project" value="InterPro"/>
</dbReference>
<dbReference type="Pfam" id="PF03374">
    <property type="entry name" value="ANT"/>
    <property type="match status" value="1"/>
</dbReference>
<evidence type="ECO:0000313" key="2">
    <source>
        <dbReference type="EMBL" id="MDK4306797.1"/>
    </source>
</evidence>
<name>A0AAP4BQ44_9CORY</name>
<dbReference type="AlphaFoldDB" id="A0AAP4BQ44"/>
<evidence type="ECO:0000259" key="1">
    <source>
        <dbReference type="Pfam" id="PF03374"/>
    </source>
</evidence>
<reference evidence="2" key="1">
    <citation type="submission" date="2023-05" db="EMBL/GenBank/DDBJ databases">
        <title>Metabolic capabilities are highly conserved among human nasal-associated Corynebacterium species in pangenomic analyses.</title>
        <authorList>
            <person name="Tran T.H."/>
            <person name="Roberts A.Q."/>
            <person name="Escapa I.F."/>
            <person name="Gao W."/>
            <person name="Conlan S."/>
            <person name="Kong H."/>
            <person name="Segre J.A."/>
            <person name="Kelly M.S."/>
            <person name="Lemon K.P."/>
        </authorList>
    </citation>
    <scope>NUCLEOTIDE SEQUENCE</scope>
    <source>
        <strain evidence="2">KPL2773</strain>
    </source>
</reference>
<gene>
    <name evidence="2" type="ORF">QPX42_04420</name>
</gene>
<evidence type="ECO:0000313" key="3">
    <source>
        <dbReference type="Proteomes" id="UP001224412"/>
    </source>
</evidence>